<keyword evidence="5" id="KW-1185">Reference proteome</keyword>
<dbReference type="InterPro" id="IPR043739">
    <property type="entry name" value="DUF5684"/>
</dbReference>
<organism evidence="4 5">
    <name type="scientific">Microbacterium panaciterrae</name>
    <dbReference type="NCBI Taxonomy" id="985759"/>
    <lineage>
        <taxon>Bacteria</taxon>
        <taxon>Bacillati</taxon>
        <taxon>Actinomycetota</taxon>
        <taxon>Actinomycetes</taxon>
        <taxon>Micrococcales</taxon>
        <taxon>Microbacteriaceae</taxon>
        <taxon>Microbacterium</taxon>
    </lineage>
</organism>
<dbReference type="InterPro" id="IPR000253">
    <property type="entry name" value="FHA_dom"/>
</dbReference>
<gene>
    <name evidence="4" type="ORF">GCM10023171_08160</name>
</gene>
<name>A0ABP8P5Y3_9MICO</name>
<keyword evidence="2" id="KW-0472">Membrane</keyword>
<dbReference type="InterPro" id="IPR008984">
    <property type="entry name" value="SMAD_FHA_dom_sf"/>
</dbReference>
<evidence type="ECO:0000313" key="4">
    <source>
        <dbReference type="EMBL" id="GAA4480782.1"/>
    </source>
</evidence>
<dbReference type="Pfam" id="PF18936">
    <property type="entry name" value="DUF5684"/>
    <property type="match status" value="1"/>
</dbReference>
<evidence type="ECO:0000259" key="3">
    <source>
        <dbReference type="PROSITE" id="PS50006"/>
    </source>
</evidence>
<evidence type="ECO:0000313" key="5">
    <source>
        <dbReference type="Proteomes" id="UP001500731"/>
    </source>
</evidence>
<dbReference type="PROSITE" id="PS50006">
    <property type="entry name" value="FHA_DOMAIN"/>
    <property type="match status" value="1"/>
</dbReference>
<feature type="transmembrane region" description="Helical" evidence="2">
    <location>
        <begin position="101"/>
        <end position="120"/>
    </location>
</feature>
<keyword evidence="2" id="KW-1133">Transmembrane helix</keyword>
<reference evidence="5" key="1">
    <citation type="journal article" date="2019" name="Int. J. Syst. Evol. Microbiol.">
        <title>The Global Catalogue of Microorganisms (GCM) 10K type strain sequencing project: providing services to taxonomists for standard genome sequencing and annotation.</title>
        <authorList>
            <consortium name="The Broad Institute Genomics Platform"/>
            <consortium name="The Broad Institute Genome Sequencing Center for Infectious Disease"/>
            <person name="Wu L."/>
            <person name="Ma J."/>
        </authorList>
    </citation>
    <scope>NUCLEOTIDE SEQUENCE [LARGE SCALE GENOMIC DNA]</scope>
    <source>
        <strain evidence="5">JCM 17839</strain>
    </source>
</reference>
<proteinExistence type="predicted"/>
<feature type="domain" description="FHA" evidence="3">
    <location>
        <begin position="232"/>
        <end position="283"/>
    </location>
</feature>
<dbReference type="EMBL" id="BAABGP010000005">
    <property type="protein sequence ID" value="GAA4480782.1"/>
    <property type="molecule type" value="Genomic_DNA"/>
</dbReference>
<dbReference type="Gene3D" id="2.60.200.20">
    <property type="match status" value="1"/>
</dbReference>
<evidence type="ECO:0000256" key="2">
    <source>
        <dbReference type="SAM" id="Phobius"/>
    </source>
</evidence>
<keyword evidence="2" id="KW-0812">Transmembrane</keyword>
<dbReference type="CDD" id="cd00060">
    <property type="entry name" value="FHA"/>
    <property type="match status" value="1"/>
</dbReference>
<dbReference type="Proteomes" id="UP001500731">
    <property type="component" value="Unassembled WGS sequence"/>
</dbReference>
<evidence type="ECO:0000256" key="1">
    <source>
        <dbReference type="ARBA" id="ARBA00022553"/>
    </source>
</evidence>
<dbReference type="SUPFAM" id="SSF49879">
    <property type="entry name" value="SMAD/FHA domain"/>
    <property type="match status" value="1"/>
</dbReference>
<protein>
    <recommendedName>
        <fullName evidence="3">FHA domain-containing protein</fullName>
    </recommendedName>
</protein>
<feature type="transmembrane region" description="Helical" evidence="2">
    <location>
        <begin position="67"/>
        <end position="89"/>
    </location>
</feature>
<comment type="caution">
    <text evidence="4">The sequence shown here is derived from an EMBL/GenBank/DDBJ whole genome shotgun (WGS) entry which is preliminary data.</text>
</comment>
<feature type="transmembrane region" description="Helical" evidence="2">
    <location>
        <begin position="12"/>
        <end position="33"/>
    </location>
</feature>
<keyword evidence="1" id="KW-0597">Phosphoprotein</keyword>
<dbReference type="Pfam" id="PF00498">
    <property type="entry name" value="FHA"/>
    <property type="match status" value="1"/>
</dbReference>
<accession>A0ABP8P5Y3</accession>
<dbReference type="RefSeq" id="WP_345184617.1">
    <property type="nucleotide sequence ID" value="NZ_BAABGP010000005.1"/>
</dbReference>
<sequence>MALPIGSALLPALIAAAAVAGVLGVALWVWYAIALSRLFPRLGGEGWKGWVPILNEAEIFARGGVPAWGVVFFFIPVLQLYGLFLKIVATHRIGVRFRHGAGFTVLAILIPPLWATLLAVGPDPAPEAPAGSASTGPHTGGIRTRVVSPRAVLARDASGYAIPSSAVPEPALIDAVPVESTAAPAPVPQAPAPAAPAPIPIPAPAAPAPAAAERWLLVLDDGMRIPLTGTGIVLGRAPVGGGTDQLVRVPDATRTLSKTHARLDRDGAGWLLTDLNSTNGVRLFARDGGETVLAAGVAAVVHGRILLGDVGMLIILDGAG</sequence>